<evidence type="ECO:0000256" key="3">
    <source>
        <dbReference type="ARBA" id="ARBA00022898"/>
    </source>
</evidence>
<dbReference type="CDD" id="cd00613">
    <property type="entry name" value="GDC-P"/>
    <property type="match status" value="1"/>
</dbReference>
<dbReference type="AlphaFoldDB" id="A0A367ZKD8"/>
<gene>
    <name evidence="6" type="primary">gcvPB</name>
    <name evidence="9" type="ORF">OZSIB_1307</name>
</gene>
<dbReference type="PANTHER" id="PTHR11773">
    <property type="entry name" value="GLYCINE DEHYDROGENASE, DECARBOXYLATING"/>
    <property type="match status" value="1"/>
</dbReference>
<dbReference type="GO" id="GO:0030170">
    <property type="term" value="F:pyridoxal phosphate binding"/>
    <property type="evidence" value="ECO:0007669"/>
    <property type="project" value="TreeGrafter"/>
</dbReference>
<evidence type="ECO:0000256" key="2">
    <source>
        <dbReference type="ARBA" id="ARBA00003788"/>
    </source>
</evidence>
<evidence type="ECO:0000256" key="1">
    <source>
        <dbReference type="ARBA" id="ARBA00001933"/>
    </source>
</evidence>
<proteinExistence type="inferred from homology"/>
<dbReference type="NCBIfam" id="NF003346">
    <property type="entry name" value="PRK04366.1"/>
    <property type="match status" value="1"/>
</dbReference>
<dbReference type="InterPro" id="IPR015424">
    <property type="entry name" value="PyrdxlP-dep_Trfase"/>
</dbReference>
<dbReference type="GO" id="GO:0019464">
    <property type="term" value="P:glycine decarboxylation via glycine cleavage system"/>
    <property type="evidence" value="ECO:0007669"/>
    <property type="project" value="UniProtKB-UniRule"/>
</dbReference>
<dbReference type="FunFam" id="3.90.1150.10:FF:000014">
    <property type="entry name" value="Probable glycine dehydrogenase (decarboxylating) subunit 2"/>
    <property type="match status" value="1"/>
</dbReference>
<dbReference type="GO" id="GO:0016594">
    <property type="term" value="F:glycine binding"/>
    <property type="evidence" value="ECO:0007669"/>
    <property type="project" value="TreeGrafter"/>
</dbReference>
<organism evidence="9 10">
    <name type="scientific">Candidatus Ozemobacter sibiricus</name>
    <dbReference type="NCBI Taxonomy" id="2268124"/>
    <lineage>
        <taxon>Bacteria</taxon>
        <taxon>Candidatus Ozemobacteria</taxon>
        <taxon>Candidatus Ozemobacterales</taxon>
        <taxon>Candidatus Ozemobacteraceae</taxon>
        <taxon>Candidatus Ozemobacter</taxon>
    </lineage>
</organism>
<dbReference type="EC" id="1.4.4.2" evidence="6"/>
<dbReference type="SUPFAM" id="SSF53383">
    <property type="entry name" value="PLP-dependent transferases"/>
    <property type="match status" value="1"/>
</dbReference>
<dbReference type="InterPro" id="IPR015422">
    <property type="entry name" value="PyrdxlP-dep_Trfase_small"/>
</dbReference>
<dbReference type="InterPro" id="IPR015421">
    <property type="entry name" value="PyrdxlP-dep_Trfase_major"/>
</dbReference>
<evidence type="ECO:0000313" key="9">
    <source>
        <dbReference type="EMBL" id="RCK78585.1"/>
    </source>
</evidence>
<dbReference type="Gene3D" id="3.90.1150.10">
    <property type="entry name" value="Aspartate Aminotransferase, domain 1"/>
    <property type="match status" value="1"/>
</dbReference>
<feature type="domain" description="Glycine dehydrogenase C-terminal" evidence="8">
    <location>
        <begin position="349"/>
        <end position="450"/>
    </location>
</feature>
<comment type="caution">
    <text evidence="9">The sequence shown here is derived from an EMBL/GenBank/DDBJ whole genome shotgun (WGS) entry which is preliminary data.</text>
</comment>
<reference evidence="9 10" key="1">
    <citation type="submission" date="2018-05" db="EMBL/GenBank/DDBJ databases">
        <title>A metagenomic window into the 2 km-deep terrestrial subsurface aquifer revealed taxonomically and functionally diverse microbial community comprising novel uncultured bacterial lineages.</title>
        <authorList>
            <person name="Kadnikov V.V."/>
            <person name="Mardanov A.V."/>
            <person name="Beletsky A.V."/>
            <person name="Banks D."/>
            <person name="Pimenov N.V."/>
            <person name="Frank Y.A."/>
            <person name="Karnachuk O.V."/>
            <person name="Ravin N.V."/>
        </authorList>
    </citation>
    <scope>NUCLEOTIDE SEQUENCE [LARGE SCALE GENOMIC DNA]</scope>
    <source>
        <strain evidence="9">BY5</strain>
    </source>
</reference>
<dbReference type="InterPro" id="IPR049316">
    <property type="entry name" value="GDC-P_C"/>
</dbReference>
<evidence type="ECO:0000313" key="10">
    <source>
        <dbReference type="Proteomes" id="UP000252355"/>
    </source>
</evidence>
<evidence type="ECO:0000259" key="7">
    <source>
        <dbReference type="Pfam" id="PF02347"/>
    </source>
</evidence>
<dbReference type="GO" id="GO:0004375">
    <property type="term" value="F:glycine dehydrogenase (decarboxylating) activity"/>
    <property type="evidence" value="ECO:0007669"/>
    <property type="project" value="UniProtKB-EC"/>
</dbReference>
<accession>A0A367ZKD8</accession>
<dbReference type="InterPro" id="IPR020581">
    <property type="entry name" value="GDC_P"/>
</dbReference>
<comment type="catalytic activity">
    <reaction evidence="5 6">
        <text>N(6)-[(R)-lipoyl]-L-lysyl-[glycine-cleavage complex H protein] + glycine + H(+) = N(6)-[(R)-S(8)-aminomethyldihydrolipoyl]-L-lysyl-[glycine-cleavage complex H protein] + CO2</text>
        <dbReference type="Rhea" id="RHEA:24304"/>
        <dbReference type="Rhea" id="RHEA-COMP:10494"/>
        <dbReference type="Rhea" id="RHEA-COMP:10495"/>
        <dbReference type="ChEBI" id="CHEBI:15378"/>
        <dbReference type="ChEBI" id="CHEBI:16526"/>
        <dbReference type="ChEBI" id="CHEBI:57305"/>
        <dbReference type="ChEBI" id="CHEBI:83099"/>
        <dbReference type="ChEBI" id="CHEBI:83143"/>
        <dbReference type="EC" id="1.4.4.2"/>
    </reaction>
</comment>
<dbReference type="GO" id="GO:0005960">
    <property type="term" value="C:glycine cleavage complex"/>
    <property type="evidence" value="ECO:0007669"/>
    <property type="project" value="TreeGrafter"/>
</dbReference>
<dbReference type="PANTHER" id="PTHR11773:SF1">
    <property type="entry name" value="GLYCINE DEHYDROGENASE (DECARBOXYLATING), MITOCHONDRIAL"/>
    <property type="match status" value="1"/>
</dbReference>
<dbReference type="Gene3D" id="3.40.640.10">
    <property type="entry name" value="Type I PLP-dependent aspartate aminotransferase-like (Major domain)"/>
    <property type="match status" value="1"/>
</dbReference>
<keyword evidence="3 6" id="KW-0663">Pyridoxal phosphate</keyword>
<comment type="function">
    <text evidence="2 6">The glycine cleavage system catalyzes the degradation of glycine. The P protein binds the alpha-amino group of glycine through its pyridoxal phosphate cofactor; CO(2) is released and the remaining methylamine moiety is then transferred to the lipoamide cofactor of the H protein.</text>
</comment>
<dbReference type="EMBL" id="QOQW01000021">
    <property type="protein sequence ID" value="RCK78585.1"/>
    <property type="molecule type" value="Genomic_DNA"/>
</dbReference>
<feature type="modified residue" description="N6-(pyridoxal phosphate)lysine" evidence="6">
    <location>
        <position position="270"/>
    </location>
</feature>
<dbReference type="Proteomes" id="UP000252355">
    <property type="component" value="Unassembled WGS sequence"/>
</dbReference>
<dbReference type="InterPro" id="IPR023012">
    <property type="entry name" value="GcvPB"/>
</dbReference>
<evidence type="ECO:0000259" key="8">
    <source>
        <dbReference type="Pfam" id="PF21478"/>
    </source>
</evidence>
<dbReference type="HAMAP" id="MF_00713">
    <property type="entry name" value="GcvPB"/>
    <property type="match status" value="1"/>
</dbReference>
<dbReference type="Gene3D" id="6.20.440.10">
    <property type="match status" value="1"/>
</dbReference>
<sequence length="486" mass="52921">MNGPEPLIFEMSQPGTTGFTLPEPGIDEIDPADHIPGKFLRSHLPLPSVAEVDVVRHFTRLSRKNHAIDVGFYPLGSCTMKYNPKVNEDMARLPGFAALHPYQPESTVQGALALMKDLEYALCEITGMDAFTLQPAAGAHGELTGLLLIKAYHDRKKNKKTKILIPDAGHGTNPASAAQCGYEVVTIKSDAQGGVDLEDLKAHLGPEVAGLMLTNPNTLGLFEPNVEKIAELIHGVDGLLYYDGANLNAIMGWTRPGDMGFDVMHVNVHKTFSTPHGGGGPGAGPVGVKKHLEPFLPCPRIAYDGKKYKLITKAKGSIGTMRTFVGSFGVLVRAYTYITQLGAEGLKEASSHAVLNANYLMARLKKHFLLPYDRFCKHEFVLSGKPQAAKGVKTLDIAKRLLDYGFHAPTVYFPLIVEEAIMIEPTETESKKTLDAFVEALEKILQEIETNPELVKTAPHTTPVGRLDEALAARKPDINFFQRPAG</sequence>
<protein>
    <recommendedName>
        <fullName evidence="6">Probable glycine dehydrogenase (decarboxylating) subunit 2</fullName>
        <ecNumber evidence="6">1.4.4.2</ecNumber>
    </recommendedName>
    <alternativeName>
        <fullName evidence="6">Glycine cleavage system P-protein subunit 2</fullName>
    </alternativeName>
    <alternativeName>
        <fullName evidence="6">Glycine decarboxylase subunit 2</fullName>
    </alternativeName>
    <alternativeName>
        <fullName evidence="6">Glycine dehydrogenase (aminomethyl-transferring) subunit 2</fullName>
    </alternativeName>
</protein>
<dbReference type="GO" id="GO:0005829">
    <property type="term" value="C:cytosol"/>
    <property type="evidence" value="ECO:0007669"/>
    <property type="project" value="TreeGrafter"/>
</dbReference>
<evidence type="ECO:0000256" key="6">
    <source>
        <dbReference type="HAMAP-Rule" id="MF_00713"/>
    </source>
</evidence>
<comment type="similarity">
    <text evidence="6">Belongs to the GcvP family. C-terminal subunit subfamily.</text>
</comment>
<name>A0A367ZKD8_9BACT</name>
<evidence type="ECO:0000256" key="4">
    <source>
        <dbReference type="ARBA" id="ARBA00023002"/>
    </source>
</evidence>
<feature type="domain" description="Glycine cleavage system P-protein N-terminal" evidence="7">
    <location>
        <begin position="47"/>
        <end position="297"/>
    </location>
</feature>
<dbReference type="FunFam" id="3.40.640.10:FF:000224">
    <property type="entry name" value="Probable glycine dehydrogenase (decarboxylating) subunit 2"/>
    <property type="match status" value="1"/>
</dbReference>
<dbReference type="Pfam" id="PF02347">
    <property type="entry name" value="GDC-P"/>
    <property type="match status" value="1"/>
</dbReference>
<keyword evidence="4 6" id="KW-0560">Oxidoreductase</keyword>
<dbReference type="Pfam" id="PF21478">
    <property type="entry name" value="GcvP2_C"/>
    <property type="match status" value="1"/>
</dbReference>
<evidence type="ECO:0000256" key="5">
    <source>
        <dbReference type="ARBA" id="ARBA00049026"/>
    </source>
</evidence>
<dbReference type="InterPro" id="IPR049315">
    <property type="entry name" value="GDC-P_N"/>
</dbReference>
<comment type="subunit">
    <text evidence="6">The glycine cleavage system is composed of four proteins: P, T, L and H. In this organism, the P 'protein' is a heterodimer of two subunits.</text>
</comment>
<comment type="cofactor">
    <cofactor evidence="1 6">
        <name>pyridoxal 5'-phosphate</name>
        <dbReference type="ChEBI" id="CHEBI:597326"/>
    </cofactor>
</comment>